<gene>
    <name evidence="2" type="ORF">CJ030_MR2G006906</name>
</gene>
<evidence type="ECO:0000313" key="3">
    <source>
        <dbReference type="Proteomes" id="UP000516437"/>
    </source>
</evidence>
<name>A0A6A1WD74_9ROSI</name>
<protein>
    <submittedName>
        <fullName evidence="2">Uncharacterized protein</fullName>
    </submittedName>
</protein>
<comment type="caution">
    <text evidence="2">The sequence shown here is derived from an EMBL/GenBank/DDBJ whole genome shotgun (WGS) entry which is preliminary data.</text>
</comment>
<keyword evidence="3" id="KW-1185">Reference proteome</keyword>
<proteinExistence type="predicted"/>
<feature type="region of interest" description="Disordered" evidence="1">
    <location>
        <begin position="1"/>
        <end position="31"/>
    </location>
</feature>
<organism evidence="2 3">
    <name type="scientific">Morella rubra</name>
    <name type="common">Chinese bayberry</name>
    <dbReference type="NCBI Taxonomy" id="262757"/>
    <lineage>
        <taxon>Eukaryota</taxon>
        <taxon>Viridiplantae</taxon>
        <taxon>Streptophyta</taxon>
        <taxon>Embryophyta</taxon>
        <taxon>Tracheophyta</taxon>
        <taxon>Spermatophyta</taxon>
        <taxon>Magnoliopsida</taxon>
        <taxon>eudicotyledons</taxon>
        <taxon>Gunneridae</taxon>
        <taxon>Pentapetalae</taxon>
        <taxon>rosids</taxon>
        <taxon>fabids</taxon>
        <taxon>Fagales</taxon>
        <taxon>Myricaceae</taxon>
        <taxon>Morella</taxon>
    </lineage>
</organism>
<dbReference type="Proteomes" id="UP000516437">
    <property type="component" value="Chromosome 2"/>
</dbReference>
<evidence type="ECO:0000313" key="2">
    <source>
        <dbReference type="EMBL" id="KAB1223205.1"/>
    </source>
</evidence>
<dbReference type="AlphaFoldDB" id="A0A6A1WD74"/>
<sequence>MTKRHRSSSSSFAETSTLQDPESPEDYMTQEEQLKKERVKMLSQSVIVECEVCIVDFEELKYMGRSIGDILDDQGCNGYLKRDLIASVDLVREFYAALLDVEDIEAMLWTITVREVTFQLSPNILAAFMGLQRPIGAYPTVEMANKPDAEDIFRTFTGQNVVLFKPFVRQKFMLPFWRILHLIFAYDIE</sequence>
<accession>A0A6A1WD74</accession>
<evidence type="ECO:0000256" key="1">
    <source>
        <dbReference type="SAM" id="MobiDB-lite"/>
    </source>
</evidence>
<dbReference type="EMBL" id="RXIC02000020">
    <property type="protein sequence ID" value="KAB1223205.1"/>
    <property type="molecule type" value="Genomic_DNA"/>
</dbReference>
<reference evidence="2 3" key="1">
    <citation type="journal article" date="2019" name="Plant Biotechnol. J.">
        <title>The red bayberry genome and genetic basis of sex determination.</title>
        <authorList>
            <person name="Jia H.M."/>
            <person name="Jia H.J."/>
            <person name="Cai Q.L."/>
            <person name="Wang Y."/>
            <person name="Zhao H.B."/>
            <person name="Yang W.F."/>
            <person name="Wang G.Y."/>
            <person name="Li Y.H."/>
            <person name="Zhan D.L."/>
            <person name="Shen Y.T."/>
            <person name="Niu Q.F."/>
            <person name="Chang L."/>
            <person name="Qiu J."/>
            <person name="Zhao L."/>
            <person name="Xie H.B."/>
            <person name="Fu W.Y."/>
            <person name="Jin J."/>
            <person name="Li X.W."/>
            <person name="Jiao Y."/>
            <person name="Zhou C.C."/>
            <person name="Tu T."/>
            <person name="Chai C.Y."/>
            <person name="Gao J.L."/>
            <person name="Fan L.J."/>
            <person name="van de Weg E."/>
            <person name="Wang J.Y."/>
            <person name="Gao Z.S."/>
        </authorList>
    </citation>
    <scope>NUCLEOTIDE SEQUENCE [LARGE SCALE GENOMIC DNA]</scope>
    <source>
        <tissue evidence="2">Leaves</tissue>
    </source>
</reference>